<evidence type="ECO:0000313" key="2">
    <source>
        <dbReference type="Proteomes" id="UP000693946"/>
    </source>
</evidence>
<keyword evidence="2" id="KW-1185">Reference proteome</keyword>
<comment type="caution">
    <text evidence="1">The sequence shown here is derived from an EMBL/GenBank/DDBJ whole genome shotgun (WGS) entry which is preliminary data.</text>
</comment>
<dbReference type="EMBL" id="JAGKHQ010000012">
    <property type="protein sequence ID" value="KAG7503992.1"/>
    <property type="molecule type" value="Genomic_DNA"/>
</dbReference>
<sequence length="106" mass="12129">MQETVQRVRCECTALPLISVAYATTNNEEIDNRDEVRMKFDIKNCAGEKRRRRRSINCNYDKDSIYLRAFQLSVHSAASGLFEVGEFSSAVMSAATCREIQKRVTE</sequence>
<organism evidence="1 2">
    <name type="scientific">Solea senegalensis</name>
    <name type="common">Senegalese sole</name>
    <dbReference type="NCBI Taxonomy" id="28829"/>
    <lineage>
        <taxon>Eukaryota</taxon>
        <taxon>Metazoa</taxon>
        <taxon>Chordata</taxon>
        <taxon>Craniata</taxon>
        <taxon>Vertebrata</taxon>
        <taxon>Euteleostomi</taxon>
        <taxon>Actinopterygii</taxon>
        <taxon>Neopterygii</taxon>
        <taxon>Teleostei</taxon>
        <taxon>Neoteleostei</taxon>
        <taxon>Acanthomorphata</taxon>
        <taxon>Carangaria</taxon>
        <taxon>Pleuronectiformes</taxon>
        <taxon>Pleuronectoidei</taxon>
        <taxon>Soleidae</taxon>
        <taxon>Solea</taxon>
    </lineage>
</organism>
<accession>A0AAV6REK5</accession>
<reference evidence="1 2" key="1">
    <citation type="journal article" date="2021" name="Sci. Rep.">
        <title>Chromosome anchoring in Senegalese sole (Solea senegalensis) reveals sex-associated markers and genome rearrangements in flatfish.</title>
        <authorList>
            <person name="Guerrero-Cozar I."/>
            <person name="Gomez-Garrido J."/>
            <person name="Berbel C."/>
            <person name="Martinez-Blanch J.F."/>
            <person name="Alioto T."/>
            <person name="Claros M.G."/>
            <person name="Gagnaire P.A."/>
            <person name="Manchado M."/>
        </authorList>
    </citation>
    <scope>NUCLEOTIDE SEQUENCE [LARGE SCALE GENOMIC DNA]</scope>
    <source>
        <strain evidence="1">Sse05_10M</strain>
    </source>
</reference>
<protein>
    <submittedName>
        <fullName evidence="1">Uncharacterized protein</fullName>
    </submittedName>
</protein>
<name>A0AAV6REK5_SOLSE</name>
<proteinExistence type="predicted"/>
<gene>
    <name evidence="1" type="ORF">JOB18_048643</name>
</gene>
<dbReference type="Proteomes" id="UP000693946">
    <property type="component" value="Linkage Group LG2"/>
</dbReference>
<dbReference type="AlphaFoldDB" id="A0AAV6REK5"/>
<evidence type="ECO:0000313" key="1">
    <source>
        <dbReference type="EMBL" id="KAG7503992.1"/>
    </source>
</evidence>